<dbReference type="Proteomes" id="UP000321595">
    <property type="component" value="Chromosome"/>
</dbReference>
<evidence type="ECO:0000313" key="2">
    <source>
        <dbReference type="Proteomes" id="UP000321595"/>
    </source>
</evidence>
<protein>
    <submittedName>
        <fullName evidence="1">Uncharacterized protein</fullName>
    </submittedName>
</protein>
<sequence length="79" mass="8917">MMECTYKQIFNLNHIACWFVEHNAHETRLLADGVLVLKCSSLQAAQKELGRVYTAIGSGLRAAAIVELEHSNELHLVFY</sequence>
<reference evidence="1 2" key="1">
    <citation type="submission" date="2019-08" db="EMBL/GenBank/DDBJ databases">
        <authorList>
            <person name="Liang Q."/>
        </authorList>
    </citation>
    <scope>NUCLEOTIDE SEQUENCE [LARGE SCALE GENOMIC DNA]</scope>
    <source>
        <strain evidence="1 2">V1718</strain>
    </source>
</reference>
<evidence type="ECO:0000313" key="1">
    <source>
        <dbReference type="EMBL" id="QED26164.1"/>
    </source>
</evidence>
<dbReference type="RefSeq" id="WP_146957371.1">
    <property type="nucleotide sequence ID" value="NZ_CP042467.1"/>
</dbReference>
<name>A0A5B8XKR8_9DELT</name>
<keyword evidence="2" id="KW-1185">Reference proteome</keyword>
<dbReference type="KEGG" id="bbae:FRD01_02590"/>
<accession>A0A5B8XKR8</accession>
<organism evidence="1 2">
    <name type="scientific">Microvenator marinus</name>
    <dbReference type="NCBI Taxonomy" id="2600177"/>
    <lineage>
        <taxon>Bacteria</taxon>
        <taxon>Deltaproteobacteria</taxon>
        <taxon>Bradymonadales</taxon>
        <taxon>Microvenatoraceae</taxon>
        <taxon>Microvenator</taxon>
    </lineage>
</organism>
<dbReference type="EMBL" id="CP042467">
    <property type="protein sequence ID" value="QED26164.1"/>
    <property type="molecule type" value="Genomic_DNA"/>
</dbReference>
<gene>
    <name evidence="1" type="ORF">FRD01_02590</name>
</gene>
<dbReference type="AlphaFoldDB" id="A0A5B8XKR8"/>
<proteinExistence type="predicted"/>